<keyword evidence="11" id="KW-1185">Reference proteome</keyword>
<evidence type="ECO:0000256" key="1">
    <source>
        <dbReference type="ARBA" id="ARBA00004229"/>
    </source>
</evidence>
<keyword evidence="3" id="KW-0150">Chloroplast</keyword>
<dbReference type="GO" id="GO:0015031">
    <property type="term" value="P:protein transport"/>
    <property type="evidence" value="ECO:0007669"/>
    <property type="project" value="InterPro"/>
</dbReference>
<gene>
    <name evidence="10" type="ORF">Ahy_A06g029563</name>
</gene>
<dbReference type="Pfam" id="PF02770">
    <property type="entry name" value="Acyl-CoA_dh_M"/>
    <property type="match status" value="1"/>
</dbReference>
<evidence type="ECO:0000256" key="3">
    <source>
        <dbReference type="ARBA" id="ARBA00022528"/>
    </source>
</evidence>
<evidence type="ECO:0008006" key="12">
    <source>
        <dbReference type="Google" id="ProtNLM"/>
    </source>
</evidence>
<dbReference type="SUPFAM" id="SSF47203">
    <property type="entry name" value="Acyl-CoA dehydrogenase C-terminal domain-like"/>
    <property type="match status" value="1"/>
</dbReference>
<dbReference type="GO" id="GO:0006552">
    <property type="term" value="P:L-leucine catabolic process"/>
    <property type="evidence" value="ECO:0007669"/>
    <property type="project" value="TreeGrafter"/>
</dbReference>
<keyword evidence="7" id="KW-0560">Oxidoreductase</keyword>
<dbReference type="EMBL" id="SDMP01000006">
    <property type="protein sequence ID" value="RYR54306.1"/>
    <property type="molecule type" value="Genomic_DNA"/>
</dbReference>
<comment type="subcellular location">
    <subcellularLocation>
        <location evidence="1">Plastid</location>
        <location evidence="1">Chloroplast</location>
    </subcellularLocation>
</comment>
<keyword evidence="6 7" id="KW-0274">FAD</keyword>
<comment type="cofactor">
    <cofactor evidence="7">
        <name>FAD</name>
        <dbReference type="ChEBI" id="CHEBI:57692"/>
    </cofactor>
</comment>
<evidence type="ECO:0000256" key="5">
    <source>
        <dbReference type="ARBA" id="ARBA00022640"/>
    </source>
</evidence>
<dbReference type="InterPro" id="IPR006091">
    <property type="entry name" value="Acyl-CoA_Oxase/DH_mid-dom"/>
</dbReference>
<dbReference type="PANTHER" id="PTHR43884:SF12">
    <property type="entry name" value="ISOVALERYL-COA DEHYDROGENASE, MITOCHONDRIAL-RELATED"/>
    <property type="match status" value="1"/>
</dbReference>
<evidence type="ECO:0000256" key="2">
    <source>
        <dbReference type="ARBA" id="ARBA00009347"/>
    </source>
</evidence>
<evidence type="ECO:0000313" key="10">
    <source>
        <dbReference type="EMBL" id="RYR54306.1"/>
    </source>
</evidence>
<dbReference type="GO" id="GO:0005739">
    <property type="term" value="C:mitochondrion"/>
    <property type="evidence" value="ECO:0007669"/>
    <property type="project" value="TreeGrafter"/>
</dbReference>
<dbReference type="InterPro" id="IPR009075">
    <property type="entry name" value="AcylCo_DH/oxidase_C"/>
</dbReference>
<dbReference type="AlphaFoldDB" id="A0A445CTK1"/>
<comment type="caution">
    <text evidence="10">The sequence shown here is derived from an EMBL/GenBank/DDBJ whole genome shotgun (WGS) entry which is preliminary data.</text>
</comment>
<dbReference type="PANTHER" id="PTHR43884">
    <property type="entry name" value="ACYL-COA DEHYDROGENASE"/>
    <property type="match status" value="1"/>
</dbReference>
<dbReference type="Pfam" id="PF00441">
    <property type="entry name" value="Acyl-CoA_dh_1"/>
    <property type="match status" value="1"/>
</dbReference>
<evidence type="ECO:0000256" key="7">
    <source>
        <dbReference type="RuleBase" id="RU362125"/>
    </source>
</evidence>
<dbReference type="InterPro" id="IPR046373">
    <property type="entry name" value="Acyl-CoA_Oxase/DH_mid-dom_sf"/>
</dbReference>
<sequence>MYMQKQQQQQLLLVAGASTGKNLGLFCFNEDDAQALLRQVSTVDPPMRDGPKPANPNPFPELQSALAARDEARRVPLLAACLNFPPLCSALLRYTFSSAASPSPHQEDPALSSTPLSRLDANWGSDFAGSDVVSMKCKADRVDGGYVLNGNKMWCTNGPVAQTLVVYAKTNITAGSSNHCIHHREGNAGVLVVNLVKFKVFSTTQKLDKLGMRGSDTCELVFENCFAPKENVLGEESMSCMSGLVLERLVLAAGPLGIMQACLDVVLPYVRQREQFGRPIGEFQAYVYSVARDCDNGKVNAKDCAGIILTAAERQPKLLCSRQHNVWEEMDM</sequence>
<keyword evidence="4 7" id="KW-0285">Flavoprotein</keyword>
<dbReference type="InterPro" id="IPR036250">
    <property type="entry name" value="AcylCo_DH-like_C"/>
</dbReference>
<dbReference type="InterPro" id="IPR009100">
    <property type="entry name" value="AcylCoA_DH/oxidase_NM_dom_sf"/>
</dbReference>
<dbReference type="InterPro" id="IPR007378">
    <property type="entry name" value="Tic22-like"/>
</dbReference>
<evidence type="ECO:0000259" key="8">
    <source>
        <dbReference type="Pfam" id="PF00441"/>
    </source>
</evidence>
<dbReference type="Gene3D" id="2.40.110.10">
    <property type="entry name" value="Butyryl-CoA Dehydrogenase, subunit A, domain 2"/>
    <property type="match status" value="1"/>
</dbReference>
<evidence type="ECO:0000256" key="4">
    <source>
        <dbReference type="ARBA" id="ARBA00022630"/>
    </source>
</evidence>
<dbReference type="SUPFAM" id="SSF56645">
    <property type="entry name" value="Acyl-CoA dehydrogenase NM domain-like"/>
    <property type="match status" value="1"/>
</dbReference>
<name>A0A445CTK1_ARAHY</name>
<dbReference type="Gene3D" id="1.20.140.10">
    <property type="entry name" value="Butyryl-CoA Dehydrogenase, subunit A, domain 3"/>
    <property type="match status" value="1"/>
</dbReference>
<reference evidence="10 11" key="1">
    <citation type="submission" date="2019-01" db="EMBL/GenBank/DDBJ databases">
        <title>Sequencing of cultivated peanut Arachis hypogaea provides insights into genome evolution and oil improvement.</title>
        <authorList>
            <person name="Chen X."/>
        </authorList>
    </citation>
    <scope>NUCLEOTIDE SEQUENCE [LARGE SCALE GENOMIC DNA]</scope>
    <source>
        <strain evidence="11">cv. Fuhuasheng</strain>
        <tissue evidence="10">Leaves</tissue>
    </source>
</reference>
<comment type="similarity">
    <text evidence="2 7">Belongs to the acyl-CoA dehydrogenase family.</text>
</comment>
<evidence type="ECO:0000259" key="9">
    <source>
        <dbReference type="Pfam" id="PF02770"/>
    </source>
</evidence>
<dbReference type="GO" id="GO:0009507">
    <property type="term" value="C:chloroplast"/>
    <property type="evidence" value="ECO:0007669"/>
    <property type="project" value="UniProtKB-SubCell"/>
</dbReference>
<organism evidence="10 11">
    <name type="scientific">Arachis hypogaea</name>
    <name type="common">Peanut</name>
    <dbReference type="NCBI Taxonomy" id="3818"/>
    <lineage>
        <taxon>Eukaryota</taxon>
        <taxon>Viridiplantae</taxon>
        <taxon>Streptophyta</taxon>
        <taxon>Embryophyta</taxon>
        <taxon>Tracheophyta</taxon>
        <taxon>Spermatophyta</taxon>
        <taxon>Magnoliopsida</taxon>
        <taxon>eudicotyledons</taxon>
        <taxon>Gunneridae</taxon>
        <taxon>Pentapetalae</taxon>
        <taxon>rosids</taxon>
        <taxon>fabids</taxon>
        <taxon>Fabales</taxon>
        <taxon>Fabaceae</taxon>
        <taxon>Papilionoideae</taxon>
        <taxon>50 kb inversion clade</taxon>
        <taxon>dalbergioids sensu lato</taxon>
        <taxon>Dalbergieae</taxon>
        <taxon>Pterocarpus clade</taxon>
        <taxon>Arachis</taxon>
    </lineage>
</organism>
<dbReference type="Proteomes" id="UP000289738">
    <property type="component" value="Chromosome A06"/>
</dbReference>
<feature type="domain" description="Acyl-CoA oxidase/dehydrogenase middle" evidence="9">
    <location>
        <begin position="128"/>
        <end position="225"/>
    </location>
</feature>
<keyword evidence="5" id="KW-0934">Plastid</keyword>
<protein>
    <recommendedName>
        <fullName evidence="12">Acyl-CoA oxidase/dehydrogenase middle domain-containing protein</fullName>
    </recommendedName>
</protein>
<dbReference type="GO" id="GO:0008470">
    <property type="term" value="F:3-methylbutanoyl-CoA dehydrogenase activity"/>
    <property type="evidence" value="ECO:0007669"/>
    <property type="project" value="TreeGrafter"/>
</dbReference>
<proteinExistence type="inferred from homology"/>
<feature type="domain" description="Acyl-CoA dehydrogenase/oxidase C-terminal" evidence="8">
    <location>
        <begin position="241"/>
        <end position="290"/>
    </location>
</feature>
<dbReference type="Pfam" id="PF04278">
    <property type="entry name" value="Tic22"/>
    <property type="match status" value="1"/>
</dbReference>
<dbReference type="STRING" id="3818.A0A445CTK1"/>
<evidence type="ECO:0000313" key="11">
    <source>
        <dbReference type="Proteomes" id="UP000289738"/>
    </source>
</evidence>
<evidence type="ECO:0000256" key="6">
    <source>
        <dbReference type="ARBA" id="ARBA00022827"/>
    </source>
</evidence>
<accession>A0A445CTK1</accession>